<dbReference type="GO" id="GO:0016301">
    <property type="term" value="F:kinase activity"/>
    <property type="evidence" value="ECO:0007669"/>
    <property type="project" value="UniProtKB-KW"/>
</dbReference>
<reference evidence="3" key="1">
    <citation type="submission" date="2016-01" db="EMBL/GenBank/DDBJ databases">
        <authorList>
            <person name="Peeters C."/>
        </authorList>
    </citation>
    <scope>NUCLEOTIDE SEQUENCE [LARGE SCALE GENOMIC DNA]</scope>
    <source>
        <strain evidence="3">LMG 22937</strain>
    </source>
</reference>
<dbReference type="RefSeq" id="WP_087659195.1">
    <property type="nucleotide sequence ID" value="NZ_FCOL02000046.1"/>
</dbReference>
<keyword evidence="3" id="KW-0808">Transferase</keyword>
<feature type="domain" description="PAS" evidence="2">
    <location>
        <begin position="18"/>
        <end position="87"/>
    </location>
</feature>
<dbReference type="PROSITE" id="PS50112">
    <property type="entry name" value="PAS"/>
    <property type="match status" value="1"/>
</dbReference>
<comment type="caution">
    <text evidence="3">The sequence shown here is derived from an EMBL/GenBank/DDBJ whole genome shotgun (WGS) entry which is preliminary data.</text>
</comment>
<dbReference type="CDD" id="cd00130">
    <property type="entry name" value="PAS"/>
    <property type="match status" value="1"/>
</dbReference>
<evidence type="ECO:0000313" key="4">
    <source>
        <dbReference type="Proteomes" id="UP000054925"/>
    </source>
</evidence>
<accession>A0A158KCT8</accession>
<dbReference type="EMBL" id="FCOL02000046">
    <property type="protein sequence ID" value="SAL78897.1"/>
    <property type="molecule type" value="Genomic_DNA"/>
</dbReference>
<dbReference type="AlphaFoldDB" id="A0A158KCT8"/>
<dbReference type="OrthoDB" id="434992at2"/>
<keyword evidence="4" id="KW-1185">Reference proteome</keyword>
<dbReference type="SMART" id="SM00091">
    <property type="entry name" value="PAS"/>
    <property type="match status" value="1"/>
</dbReference>
<sequence length="158" mass="17126">MPGPRVFDSGSTKPSPKDDDSFRNTLELLPFAILVTNQHGEIVLVNAASEKLFGSSRAELIGASADALVPGLREGTHDAVQYDAASGRALRAQSGSRDVFARRKEGTEFPAEVTINPLTSSRKALMLTVVIDRTERYELQRLTAAGALRTLTRGRIVF</sequence>
<evidence type="ECO:0000313" key="3">
    <source>
        <dbReference type="EMBL" id="SAL78897.1"/>
    </source>
</evidence>
<evidence type="ECO:0000256" key="1">
    <source>
        <dbReference type="SAM" id="MobiDB-lite"/>
    </source>
</evidence>
<dbReference type="NCBIfam" id="TIGR00229">
    <property type="entry name" value="sensory_box"/>
    <property type="match status" value="1"/>
</dbReference>
<dbReference type="InterPro" id="IPR035965">
    <property type="entry name" value="PAS-like_dom_sf"/>
</dbReference>
<proteinExistence type="predicted"/>
<dbReference type="InterPro" id="IPR000014">
    <property type="entry name" value="PAS"/>
</dbReference>
<dbReference type="SUPFAM" id="SSF55785">
    <property type="entry name" value="PYP-like sensor domain (PAS domain)"/>
    <property type="match status" value="1"/>
</dbReference>
<dbReference type="Gene3D" id="3.30.450.20">
    <property type="entry name" value="PAS domain"/>
    <property type="match status" value="1"/>
</dbReference>
<gene>
    <name evidence="3" type="ORF">AWB67_05350</name>
</gene>
<organism evidence="3 4">
    <name type="scientific">Caballeronia terrestris</name>
    <dbReference type="NCBI Taxonomy" id="1226301"/>
    <lineage>
        <taxon>Bacteria</taxon>
        <taxon>Pseudomonadati</taxon>
        <taxon>Pseudomonadota</taxon>
        <taxon>Betaproteobacteria</taxon>
        <taxon>Burkholderiales</taxon>
        <taxon>Burkholderiaceae</taxon>
        <taxon>Caballeronia</taxon>
    </lineage>
</organism>
<name>A0A158KCT8_9BURK</name>
<protein>
    <submittedName>
        <fullName evidence="3">Sensory box histidine kinase</fullName>
    </submittedName>
</protein>
<evidence type="ECO:0000259" key="2">
    <source>
        <dbReference type="PROSITE" id="PS50112"/>
    </source>
</evidence>
<dbReference type="Pfam" id="PF13426">
    <property type="entry name" value="PAS_9"/>
    <property type="match status" value="1"/>
</dbReference>
<dbReference type="Proteomes" id="UP000054925">
    <property type="component" value="Unassembled WGS sequence"/>
</dbReference>
<keyword evidence="3" id="KW-0418">Kinase</keyword>
<feature type="region of interest" description="Disordered" evidence="1">
    <location>
        <begin position="1"/>
        <end position="21"/>
    </location>
</feature>